<keyword evidence="4" id="KW-1185">Reference proteome</keyword>
<dbReference type="GeneID" id="101740733"/>
<feature type="region of interest" description="Disordered" evidence="1">
    <location>
        <begin position="36"/>
        <end position="79"/>
    </location>
</feature>
<evidence type="ECO:0000256" key="1">
    <source>
        <dbReference type="SAM" id="MobiDB-lite"/>
    </source>
</evidence>
<evidence type="ECO:0000313" key="4">
    <source>
        <dbReference type="Proteomes" id="UP000005204"/>
    </source>
</evidence>
<proteinExistence type="predicted"/>
<accession>A0A8R2R772</accession>
<feature type="compositionally biased region" description="Low complexity" evidence="1">
    <location>
        <begin position="39"/>
        <end position="53"/>
    </location>
</feature>
<sequence length="208" mass="23397">MKSLILFVALAHAVFIIHSAELPNKELKISATVDKNIPTDGSSSSLTADASISFGKSNTKGEDDDEEYDGSDNAGNDEYKYKLTKKLVNSCQYSKNYKDKTNYEDCGCKYYESEEDNNEYKGYNSDEDTCGCQDNEDNEDEEEEEEEYESEEFESSEEIKKYKYSKYNDDNSNDSDNSDDSEDSDDSEEPPPPTDPRPFLSGLGTSDG</sequence>
<feature type="region of interest" description="Disordered" evidence="1">
    <location>
        <begin position="119"/>
        <end position="208"/>
    </location>
</feature>
<feature type="chain" id="PRO_5035881103" evidence="2">
    <location>
        <begin position="20"/>
        <end position="208"/>
    </location>
</feature>
<evidence type="ECO:0000256" key="2">
    <source>
        <dbReference type="SAM" id="SignalP"/>
    </source>
</evidence>
<dbReference type="RefSeq" id="XP_037875025.1">
    <property type="nucleotide sequence ID" value="XM_038019097.2"/>
</dbReference>
<keyword evidence="2" id="KW-0732">Signal</keyword>
<dbReference type="Proteomes" id="UP000005204">
    <property type="component" value="Unassembled WGS sequence"/>
</dbReference>
<feature type="signal peptide" evidence="2">
    <location>
        <begin position="1"/>
        <end position="19"/>
    </location>
</feature>
<evidence type="ECO:0000313" key="3">
    <source>
        <dbReference type="EnsemblMetazoa" id="XP_037875025.1"/>
    </source>
</evidence>
<reference evidence="4" key="1">
    <citation type="journal article" date="2008" name="Insect Biochem. Mol. Biol.">
        <title>The genome of a lepidopteran model insect, the silkworm Bombyx mori.</title>
        <authorList>
            <consortium name="International Silkworm Genome Consortium"/>
        </authorList>
    </citation>
    <scope>NUCLEOTIDE SEQUENCE [LARGE SCALE GENOMIC DNA]</scope>
    <source>
        <strain evidence="4">p50T</strain>
    </source>
</reference>
<dbReference type="EnsemblMetazoa" id="XM_038019097.1">
    <property type="protein sequence ID" value="XP_037875025.1"/>
    <property type="gene ID" value="LOC101740733"/>
</dbReference>
<dbReference type="KEGG" id="bmor:101740733"/>
<feature type="compositionally biased region" description="Acidic residues" evidence="1">
    <location>
        <begin position="125"/>
        <end position="156"/>
    </location>
</feature>
<feature type="compositionally biased region" description="Basic and acidic residues" evidence="1">
    <location>
        <begin position="157"/>
        <end position="169"/>
    </location>
</feature>
<name>A0A8R2R772_BOMMO</name>
<reference evidence="3" key="2">
    <citation type="submission" date="2022-06" db="UniProtKB">
        <authorList>
            <consortium name="EnsemblMetazoa"/>
        </authorList>
    </citation>
    <scope>IDENTIFICATION</scope>
    <source>
        <strain evidence="3">p50T (Dazao)</strain>
    </source>
</reference>
<protein>
    <submittedName>
        <fullName evidence="3">Uncharacterized protein</fullName>
    </submittedName>
</protein>
<organism evidence="3 4">
    <name type="scientific">Bombyx mori</name>
    <name type="common">Silk moth</name>
    <dbReference type="NCBI Taxonomy" id="7091"/>
    <lineage>
        <taxon>Eukaryota</taxon>
        <taxon>Metazoa</taxon>
        <taxon>Ecdysozoa</taxon>
        <taxon>Arthropoda</taxon>
        <taxon>Hexapoda</taxon>
        <taxon>Insecta</taxon>
        <taxon>Pterygota</taxon>
        <taxon>Neoptera</taxon>
        <taxon>Endopterygota</taxon>
        <taxon>Lepidoptera</taxon>
        <taxon>Glossata</taxon>
        <taxon>Ditrysia</taxon>
        <taxon>Bombycoidea</taxon>
        <taxon>Bombycidae</taxon>
        <taxon>Bombycinae</taxon>
        <taxon>Bombyx</taxon>
    </lineage>
</organism>
<feature type="compositionally biased region" description="Acidic residues" evidence="1">
    <location>
        <begin position="171"/>
        <end position="189"/>
    </location>
</feature>
<dbReference type="AlphaFoldDB" id="A0A8R2R772"/>